<feature type="transmembrane region" description="Helical" evidence="6">
    <location>
        <begin position="504"/>
        <end position="523"/>
    </location>
</feature>
<feature type="domain" description="DUF3955" evidence="7">
    <location>
        <begin position="65"/>
        <end position="115"/>
    </location>
</feature>
<dbReference type="HOGENOM" id="CLU_026578_1_0_1"/>
<dbReference type="InterPro" id="IPR037185">
    <property type="entry name" value="EmrE-like"/>
</dbReference>
<feature type="transmembrane region" description="Helical" evidence="6">
    <location>
        <begin position="329"/>
        <end position="353"/>
    </location>
</feature>
<dbReference type="InterPro" id="IPR025016">
    <property type="entry name" value="DUF3955"/>
</dbReference>
<feature type="transmembrane region" description="Helical" evidence="6">
    <location>
        <begin position="474"/>
        <end position="497"/>
    </location>
</feature>
<feature type="transmembrane region" description="Helical" evidence="6">
    <location>
        <begin position="305"/>
        <end position="323"/>
    </location>
</feature>
<feature type="transmembrane region" description="Helical" evidence="6">
    <location>
        <begin position="360"/>
        <end position="379"/>
    </location>
</feature>
<dbReference type="GO" id="GO:0000329">
    <property type="term" value="C:fungal-type vacuole membrane"/>
    <property type="evidence" value="ECO:0007669"/>
    <property type="project" value="TreeGrafter"/>
</dbReference>
<feature type="compositionally biased region" description="Basic and acidic residues" evidence="5">
    <location>
        <begin position="50"/>
        <end position="59"/>
    </location>
</feature>
<dbReference type="Proteomes" id="UP000027361">
    <property type="component" value="Unassembled WGS sequence"/>
</dbReference>
<sequence length="575" mass="61734">MTITNVSVAADGRAEDDENSPFLSIIAREQEETSRARARQPRPGSSRSGGRKEENEAQKQRKDDYLVGILLLLLVVLLWTGSNFLTNTVLTHGYHKPFAVTYFNTSSFFLYLIPFCFLKATSKNNAKRQERRADDIEEQNVMRWWEKLGFRLPEGYQISLNPTEHGGYLSIPSTNGNVEDDACAPAVTHCHRTEGAAGTGFGPHAATETLLRGRLLCNSSSVDILRSATFAPRPSSIDGRRPASILSVSGGAAAGSHTSRRPSQDRAGSNAGSDTFPDQLALAASSGDAAVPVSPRLPPLTLRQTSFLSLQFTLVWFLANYSLNAGLGLTSVASGTTLSSASGFFTLALGTLFAVERFTWTKLVAVAISFTGVAMVTWADAGLIDRIEIGNDATLLGTLAAPINVIAGDLLSLASAFFYAIYVTLLKLKIGSEDRVSMPLFFGFVGLFNITLLWPFGLLLHLTKLEPFAWPSDWLTWAGVATNMAITFTSDFAYLLAMLKSSPLIATVGLSLTIPLAVIGDVLRGSHSGGTQAIIGSAMVLLSFVAIGLADNALIDSQDNDTFSSELSLQGEEDD</sequence>
<dbReference type="STRING" id="1037660.A0A066WPJ2"/>
<feature type="transmembrane region" description="Helical" evidence="6">
    <location>
        <begin position="438"/>
        <end position="462"/>
    </location>
</feature>
<keyword evidence="4 6" id="KW-0472">Membrane</keyword>
<keyword evidence="3 6" id="KW-1133">Transmembrane helix</keyword>
<evidence type="ECO:0000313" key="9">
    <source>
        <dbReference type="Proteomes" id="UP000027361"/>
    </source>
</evidence>
<feature type="transmembrane region" description="Helical" evidence="6">
    <location>
        <begin position="399"/>
        <end position="426"/>
    </location>
</feature>
<dbReference type="OrthoDB" id="1436450at2759"/>
<feature type="transmembrane region" description="Helical" evidence="6">
    <location>
        <begin position="529"/>
        <end position="550"/>
    </location>
</feature>
<dbReference type="PANTHER" id="PTHR23051:SF0">
    <property type="entry name" value="SOLUTE CARRIER FAMILY 35 MEMBER F5"/>
    <property type="match status" value="1"/>
</dbReference>
<evidence type="ECO:0000256" key="1">
    <source>
        <dbReference type="ARBA" id="ARBA00004141"/>
    </source>
</evidence>
<feature type="transmembrane region" description="Helical" evidence="6">
    <location>
        <begin position="65"/>
        <end position="86"/>
    </location>
</feature>
<evidence type="ECO:0000259" key="7">
    <source>
        <dbReference type="Pfam" id="PF13127"/>
    </source>
</evidence>
<evidence type="ECO:0000256" key="5">
    <source>
        <dbReference type="SAM" id="MobiDB-lite"/>
    </source>
</evidence>
<evidence type="ECO:0000256" key="3">
    <source>
        <dbReference type="ARBA" id="ARBA00022989"/>
    </source>
</evidence>
<dbReference type="AlphaFoldDB" id="A0A066WPJ2"/>
<comment type="caution">
    <text evidence="8">The sequence shown here is derived from an EMBL/GenBank/DDBJ whole genome shotgun (WGS) entry which is preliminary data.</text>
</comment>
<accession>A0A066WPJ2</accession>
<name>A0A066WPJ2_TILAU</name>
<proteinExistence type="predicted"/>
<dbReference type="EMBL" id="JMSN01000009">
    <property type="protein sequence ID" value="KDN52545.1"/>
    <property type="molecule type" value="Genomic_DNA"/>
</dbReference>
<feature type="transmembrane region" description="Helical" evidence="6">
    <location>
        <begin position="98"/>
        <end position="118"/>
    </location>
</feature>
<evidence type="ECO:0000313" key="8">
    <source>
        <dbReference type="EMBL" id="KDN52545.1"/>
    </source>
</evidence>
<evidence type="ECO:0000256" key="6">
    <source>
        <dbReference type="SAM" id="Phobius"/>
    </source>
</evidence>
<feature type="region of interest" description="Disordered" evidence="5">
    <location>
        <begin position="1"/>
        <end position="59"/>
    </location>
</feature>
<gene>
    <name evidence="8" type="ORF">K437DRAFT_292990</name>
</gene>
<dbReference type="GeneID" id="25267127"/>
<keyword evidence="2 6" id="KW-0812">Transmembrane</keyword>
<dbReference type="PANTHER" id="PTHR23051">
    <property type="entry name" value="SOLUTE CARRIER FAMILY 35, MEMBER F5"/>
    <property type="match status" value="1"/>
</dbReference>
<dbReference type="FunCoup" id="A0A066WPJ2">
    <property type="interactions" value="109"/>
</dbReference>
<organism evidence="8 9">
    <name type="scientific">Tilletiaria anomala (strain ATCC 24038 / CBS 436.72 / UBC 951)</name>
    <dbReference type="NCBI Taxonomy" id="1037660"/>
    <lineage>
        <taxon>Eukaryota</taxon>
        <taxon>Fungi</taxon>
        <taxon>Dikarya</taxon>
        <taxon>Basidiomycota</taxon>
        <taxon>Ustilaginomycotina</taxon>
        <taxon>Exobasidiomycetes</taxon>
        <taxon>Georgefischeriales</taxon>
        <taxon>Tilletiariaceae</taxon>
        <taxon>Tilletiaria</taxon>
    </lineage>
</organism>
<evidence type="ECO:0000256" key="2">
    <source>
        <dbReference type="ARBA" id="ARBA00022692"/>
    </source>
</evidence>
<protein>
    <recommendedName>
        <fullName evidence="7">DUF3955 domain-containing protein</fullName>
    </recommendedName>
</protein>
<evidence type="ECO:0000256" key="4">
    <source>
        <dbReference type="ARBA" id="ARBA00023136"/>
    </source>
</evidence>
<dbReference type="Pfam" id="PF13127">
    <property type="entry name" value="DUF3955"/>
    <property type="match status" value="1"/>
</dbReference>
<dbReference type="SUPFAM" id="SSF103481">
    <property type="entry name" value="Multidrug resistance efflux transporter EmrE"/>
    <property type="match status" value="1"/>
</dbReference>
<feature type="region of interest" description="Disordered" evidence="5">
    <location>
        <begin position="248"/>
        <end position="272"/>
    </location>
</feature>
<reference evidence="8 9" key="1">
    <citation type="submission" date="2014-05" db="EMBL/GenBank/DDBJ databases">
        <title>Draft genome sequence of a rare smut relative, Tilletiaria anomala UBC 951.</title>
        <authorList>
            <consortium name="DOE Joint Genome Institute"/>
            <person name="Toome M."/>
            <person name="Kuo A."/>
            <person name="Henrissat B."/>
            <person name="Lipzen A."/>
            <person name="Tritt A."/>
            <person name="Yoshinaga Y."/>
            <person name="Zane M."/>
            <person name="Barry K."/>
            <person name="Grigoriev I.V."/>
            <person name="Spatafora J.W."/>
            <person name="Aimea M.C."/>
        </authorList>
    </citation>
    <scope>NUCLEOTIDE SEQUENCE [LARGE SCALE GENOMIC DNA]</scope>
    <source>
        <strain evidence="8 9">UBC 951</strain>
    </source>
</reference>
<dbReference type="OMA" id="NMCITLV"/>
<dbReference type="RefSeq" id="XP_013245384.1">
    <property type="nucleotide sequence ID" value="XM_013389930.1"/>
</dbReference>
<keyword evidence="9" id="KW-1185">Reference proteome</keyword>
<dbReference type="InParanoid" id="A0A066WPJ2"/>
<comment type="subcellular location">
    <subcellularLocation>
        <location evidence="1">Membrane</location>
        <topology evidence="1">Multi-pass membrane protein</topology>
    </subcellularLocation>
</comment>